<evidence type="ECO:0000313" key="4">
    <source>
        <dbReference type="EMBL" id="QUT44258.1"/>
    </source>
</evidence>
<dbReference type="REBASE" id="487409">
    <property type="entry name" value="M.BegC20ORF1048P"/>
</dbReference>
<dbReference type="Pfam" id="PF02086">
    <property type="entry name" value="MethyltransfD12"/>
    <property type="match status" value="1"/>
</dbReference>
<evidence type="ECO:0000313" key="5">
    <source>
        <dbReference type="Proteomes" id="UP000679226"/>
    </source>
</evidence>
<dbReference type="GO" id="GO:0009007">
    <property type="term" value="F:site-specific DNA-methyltransferase (adenine-specific) activity"/>
    <property type="evidence" value="ECO:0007669"/>
    <property type="project" value="UniProtKB-EC"/>
</dbReference>
<dbReference type="InterPro" id="IPR012327">
    <property type="entry name" value="MeTrfase_D12"/>
</dbReference>
<keyword evidence="2" id="KW-0808">Transferase</keyword>
<dbReference type="EMBL" id="CP072227">
    <property type="protein sequence ID" value="QUT44258.1"/>
    <property type="molecule type" value="Genomic_DNA"/>
</dbReference>
<dbReference type="Proteomes" id="UP000679226">
    <property type="component" value="Chromosome"/>
</dbReference>
<dbReference type="InterPro" id="IPR029063">
    <property type="entry name" value="SAM-dependent_MTases_sf"/>
</dbReference>
<reference evidence="4" key="1">
    <citation type="journal article" date="2021" name="PLoS Genet.">
        <title>Mobile Type VI secretion system loci of the gut Bacteroidales display extensive intra-ecosystem transfer, multi-species spread and geographical clustering.</title>
        <authorList>
            <person name="Garcia-Bayona L."/>
            <person name="Coyne M.J."/>
            <person name="Comstock L.E."/>
        </authorList>
    </citation>
    <scope>NUCLEOTIDE SEQUENCE</scope>
    <source>
        <strain evidence="4">CL11T00C20</strain>
    </source>
</reference>
<dbReference type="KEGG" id="beg:INE88_01048"/>
<sequence>MTEKKKNNSPAGKPCFPWVGGKRRLLPVLTESLPGNFSEMETYVEPFVGGGALFF</sequence>
<keyword evidence="1 4" id="KW-0489">Methyltransferase</keyword>
<evidence type="ECO:0000256" key="2">
    <source>
        <dbReference type="ARBA" id="ARBA00022679"/>
    </source>
</evidence>
<dbReference type="Gene3D" id="3.40.50.150">
    <property type="entry name" value="Vaccinia Virus protein VP39"/>
    <property type="match status" value="1"/>
</dbReference>
<organism evidence="4 5">
    <name type="scientific">Bacteroides eggerthii</name>
    <dbReference type="NCBI Taxonomy" id="28111"/>
    <lineage>
        <taxon>Bacteria</taxon>
        <taxon>Pseudomonadati</taxon>
        <taxon>Bacteroidota</taxon>
        <taxon>Bacteroidia</taxon>
        <taxon>Bacteroidales</taxon>
        <taxon>Bacteroidaceae</taxon>
        <taxon>Bacteroides</taxon>
    </lineage>
</organism>
<evidence type="ECO:0000256" key="3">
    <source>
        <dbReference type="ARBA" id="ARBA00022691"/>
    </source>
</evidence>
<keyword evidence="3" id="KW-0949">S-adenosyl-L-methionine</keyword>
<dbReference type="PRINTS" id="PR00505">
    <property type="entry name" value="D12N6MTFRASE"/>
</dbReference>
<protein>
    <submittedName>
        <fullName evidence="4">D12 class N6 adenine-specific DNA methyltransferase</fullName>
    </submittedName>
</protein>
<proteinExistence type="predicted"/>
<accession>A0A975Q531</accession>
<gene>
    <name evidence="4" type="ORF">INE88_01048</name>
</gene>
<dbReference type="AlphaFoldDB" id="A0A975Q531"/>
<dbReference type="SUPFAM" id="SSF53335">
    <property type="entry name" value="S-adenosyl-L-methionine-dependent methyltransferases"/>
    <property type="match status" value="1"/>
</dbReference>
<dbReference type="GO" id="GO:0032259">
    <property type="term" value="P:methylation"/>
    <property type="evidence" value="ECO:0007669"/>
    <property type="project" value="UniProtKB-KW"/>
</dbReference>
<evidence type="ECO:0000256" key="1">
    <source>
        <dbReference type="ARBA" id="ARBA00022603"/>
    </source>
</evidence>
<name>A0A975Q531_9BACE</name>
<dbReference type="GO" id="GO:0009307">
    <property type="term" value="P:DNA restriction-modification system"/>
    <property type="evidence" value="ECO:0007669"/>
    <property type="project" value="InterPro"/>
</dbReference>